<organism evidence="1 2">
    <name type="scientific">Protopolystoma xenopodis</name>
    <dbReference type="NCBI Taxonomy" id="117903"/>
    <lineage>
        <taxon>Eukaryota</taxon>
        <taxon>Metazoa</taxon>
        <taxon>Spiralia</taxon>
        <taxon>Lophotrochozoa</taxon>
        <taxon>Platyhelminthes</taxon>
        <taxon>Monogenea</taxon>
        <taxon>Polyopisthocotylea</taxon>
        <taxon>Polystomatidea</taxon>
        <taxon>Polystomatidae</taxon>
        <taxon>Protopolystoma</taxon>
    </lineage>
</organism>
<reference evidence="1" key="1">
    <citation type="submission" date="2018-11" db="EMBL/GenBank/DDBJ databases">
        <authorList>
            <consortium name="Pathogen Informatics"/>
        </authorList>
    </citation>
    <scope>NUCLEOTIDE SEQUENCE</scope>
</reference>
<name>A0A3S4ZG12_9PLAT</name>
<evidence type="ECO:0000313" key="1">
    <source>
        <dbReference type="EMBL" id="VEL10562.1"/>
    </source>
</evidence>
<accession>A0A3S4ZG12</accession>
<dbReference type="EMBL" id="CAAALY010009356">
    <property type="protein sequence ID" value="VEL10562.1"/>
    <property type="molecule type" value="Genomic_DNA"/>
</dbReference>
<keyword evidence="2" id="KW-1185">Reference proteome</keyword>
<dbReference type="Proteomes" id="UP000784294">
    <property type="component" value="Unassembled WGS sequence"/>
</dbReference>
<proteinExistence type="predicted"/>
<gene>
    <name evidence="1" type="ORF">PXEA_LOCUS4002</name>
</gene>
<protein>
    <submittedName>
        <fullName evidence="1">Uncharacterized protein</fullName>
    </submittedName>
</protein>
<sequence>MSFPHLEYLKSIFNEFLLPGMDLTEHLLDILPLFSSICNKTVLALKPTSRLIKNDVSILSVQDEPGSETLVTEDGMRRAKSEPKSSCFPGREDLCSIYIDLIDKAFMQRVNFHLSNDHFSGSTNESTSVSASQPISIGKTVGGADSFSNNVGTTCFPAPNSTNLLLTETPHGQLLLLSLTHPAIGSSDRMAIYRRLLKHQQECTASSGGLQVSSHILDGLISLAAELGEYFPCSIEPQIERESFDNISSFTTFYERHATTT</sequence>
<evidence type="ECO:0000313" key="2">
    <source>
        <dbReference type="Proteomes" id="UP000784294"/>
    </source>
</evidence>
<comment type="caution">
    <text evidence="1">The sequence shown here is derived from an EMBL/GenBank/DDBJ whole genome shotgun (WGS) entry which is preliminary data.</text>
</comment>
<dbReference type="AlphaFoldDB" id="A0A3S4ZG12"/>